<feature type="transmembrane region" description="Helical" evidence="1">
    <location>
        <begin position="98"/>
        <end position="118"/>
    </location>
</feature>
<feature type="domain" description="DUF1468" evidence="2">
    <location>
        <begin position="42"/>
        <end position="164"/>
    </location>
</feature>
<dbReference type="InterPro" id="IPR009936">
    <property type="entry name" value="DUF1468"/>
</dbReference>
<comment type="caution">
    <text evidence="3">The sequence shown here is derived from an EMBL/GenBank/DDBJ whole genome shotgun (WGS) entry which is preliminary data.</text>
</comment>
<dbReference type="EMBL" id="PDCP01000023">
    <property type="protein sequence ID" value="PEG37969.1"/>
    <property type="molecule type" value="Genomic_DNA"/>
</dbReference>
<reference evidence="3 4" key="1">
    <citation type="submission" date="2017-10" db="EMBL/GenBank/DDBJ databases">
        <title>The new phylogeny of genus Mycobacterium.</title>
        <authorList>
            <person name="Tortoli E."/>
            <person name="Trovato A."/>
            <person name="Cirillo D.M."/>
        </authorList>
    </citation>
    <scope>NUCLEOTIDE SEQUENCE [LARGE SCALE GENOMIC DNA]</scope>
    <source>
        <strain evidence="3 4">CCUG37673</strain>
    </source>
</reference>
<evidence type="ECO:0000313" key="4">
    <source>
        <dbReference type="Proteomes" id="UP000220914"/>
    </source>
</evidence>
<gene>
    <name evidence="3" type="ORF">CQY20_14750</name>
</gene>
<sequence>MRTRMPSPAEAKSAPDATPDTKMRGWALVATPGAMGIGVGLLAWVLSSGLHPDDQGYPRVLATVLVMLGAWNIVADLRSRSVDSEMDEDYGRLAVGRVVSFVLLVAVCIWLVTPLGFYPAGGAVVLGGMAIMGVRKPLLLIGYPVVLLAAAYVLFSVLLRVPLPLARGF</sequence>
<feature type="transmembrane region" description="Helical" evidence="1">
    <location>
        <begin position="26"/>
        <end position="45"/>
    </location>
</feature>
<keyword evidence="4" id="KW-1185">Reference proteome</keyword>
<feature type="transmembrane region" description="Helical" evidence="1">
    <location>
        <begin position="138"/>
        <end position="159"/>
    </location>
</feature>
<keyword evidence="1" id="KW-0812">Transmembrane</keyword>
<protein>
    <recommendedName>
        <fullName evidence="2">DUF1468 domain-containing protein</fullName>
    </recommendedName>
</protein>
<feature type="transmembrane region" description="Helical" evidence="1">
    <location>
        <begin position="57"/>
        <end position="77"/>
    </location>
</feature>
<keyword evidence="1" id="KW-1133">Transmembrane helix</keyword>
<evidence type="ECO:0000256" key="1">
    <source>
        <dbReference type="SAM" id="Phobius"/>
    </source>
</evidence>
<accession>A0A2A7N2E6</accession>
<name>A0A2A7N2E6_MYCAG</name>
<proteinExistence type="predicted"/>
<organism evidence="3 4">
    <name type="scientific">Mycolicibacterium agri</name>
    <name type="common">Mycobacterium agri</name>
    <dbReference type="NCBI Taxonomy" id="36811"/>
    <lineage>
        <taxon>Bacteria</taxon>
        <taxon>Bacillati</taxon>
        <taxon>Actinomycetota</taxon>
        <taxon>Actinomycetes</taxon>
        <taxon>Mycobacteriales</taxon>
        <taxon>Mycobacteriaceae</taxon>
        <taxon>Mycolicibacterium</taxon>
    </lineage>
</organism>
<dbReference type="AlphaFoldDB" id="A0A2A7N2E6"/>
<dbReference type="Pfam" id="PF07331">
    <property type="entry name" value="TctB"/>
    <property type="match status" value="1"/>
</dbReference>
<evidence type="ECO:0000313" key="3">
    <source>
        <dbReference type="EMBL" id="PEG37969.1"/>
    </source>
</evidence>
<dbReference type="Proteomes" id="UP000220914">
    <property type="component" value="Unassembled WGS sequence"/>
</dbReference>
<dbReference type="OrthoDB" id="4627834at2"/>
<evidence type="ECO:0000259" key="2">
    <source>
        <dbReference type="Pfam" id="PF07331"/>
    </source>
</evidence>
<keyword evidence="1" id="KW-0472">Membrane</keyword>